<sequence length="386" mass="43243">MAYATDNNPQVTQALLALSVSSNIATISLPDGELFKLTKGYAIDSMSLGGLVQSAAKGLNLCPEAKLHKLPSETKSGAKRRRLREHQSNSAIWVRSFINQLNQQWPCLSPLQPTGLQMETYVDVASAMDAITPQWRATYENLKFKTYLDDFFVALKKMPLSTFPIPSFFEPRKLEPTSRPPGFMSTCRLFFEPPPAEVPVPPQILSDLIQTTTEHKDSCNLIGVLSLLDSRAKFYFEGDYLAELRSSLSTLQTHINSVATRWKADTLGVLFQWHLELCMIHVEATYKSLSQATCGLSKAHSPASADAAAMIRNIAFEANFWPRISPILFLQQLAKSRWKYLPDAWKNSIVTYGRAITALQQAKRLVQFQENKVDLLKELENMGPKG</sequence>
<dbReference type="Proteomes" id="UP001498421">
    <property type="component" value="Unassembled WGS sequence"/>
</dbReference>
<reference evidence="1 2" key="1">
    <citation type="journal article" date="2025" name="Microbiol. Resour. Announc.">
        <title>Draft genome sequences for Neonectria magnoliae and Neonectria punicea, canker pathogens of Liriodendron tulipifera and Acer saccharum in West Virginia.</title>
        <authorList>
            <person name="Petronek H.M."/>
            <person name="Kasson M.T."/>
            <person name="Metheny A.M."/>
            <person name="Stauder C.M."/>
            <person name="Lovett B."/>
            <person name="Lynch S.C."/>
            <person name="Garnas J.R."/>
            <person name="Kasson L.R."/>
            <person name="Stajich J.E."/>
        </authorList>
    </citation>
    <scope>NUCLEOTIDE SEQUENCE [LARGE SCALE GENOMIC DNA]</scope>
    <source>
        <strain evidence="1 2">NRRL 64651</strain>
    </source>
</reference>
<evidence type="ECO:0000313" key="2">
    <source>
        <dbReference type="Proteomes" id="UP001498421"/>
    </source>
</evidence>
<proteinExistence type="predicted"/>
<keyword evidence="2" id="KW-1185">Reference proteome</keyword>
<dbReference type="EMBL" id="JAZAVK010000062">
    <property type="protein sequence ID" value="KAK7426742.1"/>
    <property type="molecule type" value="Genomic_DNA"/>
</dbReference>
<name>A0ABR1I1A5_9HYPO</name>
<protein>
    <submittedName>
        <fullName evidence="1">Uncharacterized protein</fullName>
    </submittedName>
</protein>
<evidence type="ECO:0000313" key="1">
    <source>
        <dbReference type="EMBL" id="KAK7426742.1"/>
    </source>
</evidence>
<organism evidence="1 2">
    <name type="scientific">Neonectria magnoliae</name>
    <dbReference type="NCBI Taxonomy" id="2732573"/>
    <lineage>
        <taxon>Eukaryota</taxon>
        <taxon>Fungi</taxon>
        <taxon>Dikarya</taxon>
        <taxon>Ascomycota</taxon>
        <taxon>Pezizomycotina</taxon>
        <taxon>Sordariomycetes</taxon>
        <taxon>Hypocreomycetidae</taxon>
        <taxon>Hypocreales</taxon>
        <taxon>Nectriaceae</taxon>
        <taxon>Neonectria</taxon>
    </lineage>
</organism>
<gene>
    <name evidence="1" type="ORF">QQZ08_006778</name>
</gene>
<comment type="caution">
    <text evidence="1">The sequence shown here is derived from an EMBL/GenBank/DDBJ whole genome shotgun (WGS) entry which is preliminary data.</text>
</comment>
<accession>A0ABR1I1A5</accession>